<evidence type="ECO:0000256" key="2">
    <source>
        <dbReference type="ARBA" id="ARBA00022603"/>
    </source>
</evidence>
<keyword evidence="2" id="KW-0489">Methyltransferase</keyword>
<dbReference type="PANTHER" id="PTHR45833">
    <property type="entry name" value="METHIONINE SYNTHASE"/>
    <property type="match status" value="1"/>
</dbReference>
<dbReference type="InterPro" id="IPR011005">
    <property type="entry name" value="Dihydropteroate_synth-like_sf"/>
</dbReference>
<organism evidence="5">
    <name type="scientific">uncultured Desulfobacterium sp</name>
    <dbReference type="NCBI Taxonomy" id="201089"/>
    <lineage>
        <taxon>Bacteria</taxon>
        <taxon>Pseudomonadati</taxon>
        <taxon>Thermodesulfobacteriota</taxon>
        <taxon>Desulfobacteria</taxon>
        <taxon>Desulfobacterales</taxon>
        <taxon>Desulfobacteriaceae</taxon>
        <taxon>Desulfobacterium</taxon>
        <taxon>environmental samples</taxon>
    </lineage>
</organism>
<dbReference type="GO" id="GO:0042558">
    <property type="term" value="P:pteridine-containing compound metabolic process"/>
    <property type="evidence" value="ECO:0007669"/>
    <property type="project" value="InterPro"/>
</dbReference>
<evidence type="ECO:0000256" key="1">
    <source>
        <dbReference type="ARBA" id="ARBA00010398"/>
    </source>
</evidence>
<dbReference type="GO" id="GO:0005829">
    <property type="term" value="C:cytosol"/>
    <property type="evidence" value="ECO:0007669"/>
    <property type="project" value="TreeGrafter"/>
</dbReference>
<accession>E1YCF1</accession>
<dbReference type="GO" id="GO:0032259">
    <property type="term" value="P:methylation"/>
    <property type="evidence" value="ECO:0007669"/>
    <property type="project" value="UniProtKB-KW"/>
</dbReference>
<evidence type="ECO:0000313" key="5">
    <source>
        <dbReference type="EMBL" id="CBX28245.1"/>
    </source>
</evidence>
<sequence>MIIVADNIRITDRIIADAIAQMNPVPVQKMAIECEKAGAQVIDVNSGPLSRTPEKQMNFIIDAIQQVSDLPLIIDTANPKAMEAGVRACKSMPTINGFSLESSKLDKILPLAKEFRTDIIAYLLYPNGHVPPDGDKRLEIAVEILEKFKETGIEEKRLIIDPVIVPLSWQNGKFQAREVLYVIKHLPDVFGFPVRTIAGLSNLTTGSGHKAQKLIMEKAYLSMLASAGLSMIMMNVFHHEAIKTVKACNLLIDEKIFAWEEMY</sequence>
<feature type="domain" description="Pterin-binding" evidence="4">
    <location>
        <begin position="1"/>
        <end position="253"/>
    </location>
</feature>
<name>E1YCF1_9BACT</name>
<dbReference type="PANTHER" id="PTHR45833:SF2">
    <property type="entry name" value="BIFUNCTIONAL HOMOCYSTEINE S-METHYLTRANSFERASE_5,10-METHYLENETETRAHYDROFOLATE REDUCTASE"/>
    <property type="match status" value="1"/>
</dbReference>
<dbReference type="Gene3D" id="3.20.20.20">
    <property type="entry name" value="Dihydropteroate synthase-like"/>
    <property type="match status" value="1"/>
</dbReference>
<protein>
    <recommendedName>
        <fullName evidence="4">Pterin-binding domain-containing protein</fullName>
    </recommendedName>
</protein>
<dbReference type="Pfam" id="PF00809">
    <property type="entry name" value="Pterin_bind"/>
    <property type="match status" value="1"/>
</dbReference>
<evidence type="ECO:0000259" key="4">
    <source>
        <dbReference type="PROSITE" id="PS50972"/>
    </source>
</evidence>
<dbReference type="InterPro" id="IPR050554">
    <property type="entry name" value="Met_Synthase/Corrinoid"/>
</dbReference>
<gene>
    <name evidence="5" type="ORF">N47_G35690</name>
</gene>
<reference evidence="5" key="1">
    <citation type="journal article" date="2011" name="Environ. Microbiol.">
        <title>Genomic insights into the metabolic potential of the polycyclic aromatic hydrocarbon degrading sulfate-reducing Deltaproteobacterium N47.</title>
        <authorList>
            <person name="Bergmann F."/>
            <person name="Selesi D."/>
            <person name="Weinmaier T."/>
            <person name="Tischler P."/>
            <person name="Rattei T."/>
            <person name="Meckenstock R.U."/>
        </authorList>
    </citation>
    <scope>NUCLEOTIDE SEQUENCE</scope>
</reference>
<dbReference type="EMBL" id="FR695868">
    <property type="protein sequence ID" value="CBX28245.1"/>
    <property type="molecule type" value="Genomic_DNA"/>
</dbReference>
<dbReference type="SUPFAM" id="SSF51717">
    <property type="entry name" value="Dihydropteroate synthetase-like"/>
    <property type="match status" value="1"/>
</dbReference>
<dbReference type="PROSITE" id="PS50972">
    <property type="entry name" value="PTERIN_BINDING"/>
    <property type="match status" value="1"/>
</dbReference>
<dbReference type="GO" id="GO:0008705">
    <property type="term" value="F:methionine synthase activity"/>
    <property type="evidence" value="ECO:0007669"/>
    <property type="project" value="TreeGrafter"/>
</dbReference>
<dbReference type="InterPro" id="IPR000489">
    <property type="entry name" value="Pterin-binding_dom"/>
</dbReference>
<keyword evidence="3" id="KW-0808">Transferase</keyword>
<proteinExistence type="inferred from homology"/>
<evidence type="ECO:0000256" key="3">
    <source>
        <dbReference type="ARBA" id="ARBA00022679"/>
    </source>
</evidence>
<dbReference type="AlphaFoldDB" id="E1YCF1"/>
<comment type="similarity">
    <text evidence="1">Belongs to the vitamin-B12 dependent methionine synthase family.</text>
</comment>